<dbReference type="InterPro" id="IPR056209">
    <property type="entry name" value="SU10_adaptor"/>
</dbReference>
<protein>
    <submittedName>
        <fullName evidence="1">Uncharacterized protein</fullName>
    </submittedName>
</protein>
<dbReference type="AlphaFoldDB" id="A0A0F9PGB1"/>
<sequence length="318" mass="34522">MATLAAISDNVRRRLGLGLGSHTVTLSYADIADQDTVTVHGIVLTCITGAAAVELAQFKKETNATATSDNLEDLIDAIFDSTTRVSASSSSGVTTITGARSVVTSNTTGFVISSSTTQDEPPFTSDIDQWILDGQLWLANMVVDEALSLGDTGLSKVTSFADSSGTSTEIAWPSDFMRSFMVTAKIGSDADLYRLTRVTLDELFEIRHDRHDLWKVDASDKAAKYYATAEGKCYFSAAPVTGSDKAKVYYIQEPQTTKGTECDLPDGLEPLLEDYAVIKAYEQKQRYDMAQALLGTLTLSIQVINTRYASSAARKRRR</sequence>
<dbReference type="EMBL" id="LAZR01002961">
    <property type="protein sequence ID" value="KKN23537.1"/>
    <property type="molecule type" value="Genomic_DNA"/>
</dbReference>
<comment type="caution">
    <text evidence="1">The sequence shown here is derived from an EMBL/GenBank/DDBJ whole genome shotgun (WGS) entry which is preliminary data.</text>
</comment>
<proteinExistence type="predicted"/>
<evidence type="ECO:0000313" key="1">
    <source>
        <dbReference type="EMBL" id="KKN23537.1"/>
    </source>
</evidence>
<reference evidence="1" key="1">
    <citation type="journal article" date="2015" name="Nature">
        <title>Complex archaea that bridge the gap between prokaryotes and eukaryotes.</title>
        <authorList>
            <person name="Spang A."/>
            <person name="Saw J.H."/>
            <person name="Jorgensen S.L."/>
            <person name="Zaremba-Niedzwiedzka K."/>
            <person name="Martijn J."/>
            <person name="Lind A.E."/>
            <person name="van Eijk R."/>
            <person name="Schleper C."/>
            <person name="Guy L."/>
            <person name="Ettema T.J."/>
        </authorList>
    </citation>
    <scope>NUCLEOTIDE SEQUENCE</scope>
</reference>
<organism evidence="1">
    <name type="scientific">marine sediment metagenome</name>
    <dbReference type="NCBI Taxonomy" id="412755"/>
    <lineage>
        <taxon>unclassified sequences</taxon>
        <taxon>metagenomes</taxon>
        <taxon>ecological metagenomes</taxon>
    </lineage>
</organism>
<dbReference type="Pfam" id="PF24175">
    <property type="entry name" value="SU10_adaptor"/>
    <property type="match status" value="1"/>
</dbReference>
<gene>
    <name evidence="1" type="ORF">LCGC14_0904040</name>
</gene>
<name>A0A0F9PGB1_9ZZZZ</name>
<accession>A0A0F9PGB1</accession>
<feature type="non-terminal residue" evidence="1">
    <location>
        <position position="318"/>
    </location>
</feature>